<feature type="domain" description="TonB-dependent receptor plug" evidence="13">
    <location>
        <begin position="54"/>
        <end position="167"/>
    </location>
</feature>
<reference evidence="14 15" key="1">
    <citation type="submission" date="2014-12" db="EMBL/GenBank/DDBJ databases">
        <title>Whole genome sequencing of Sphingobium xenophagum OW59.</title>
        <authorList>
            <person name="Ohta Y."/>
            <person name="Nishi S."/>
            <person name="Hatada Y."/>
        </authorList>
    </citation>
    <scope>NUCLEOTIDE SEQUENCE [LARGE SCALE GENOMIC DNA]</scope>
    <source>
        <strain evidence="14 15">OW59</strain>
    </source>
</reference>
<evidence type="ECO:0000256" key="11">
    <source>
        <dbReference type="PROSITE-ProRule" id="PRU01360"/>
    </source>
</evidence>
<keyword evidence="8" id="KW-0798">TonB box</keyword>
<comment type="similarity">
    <text evidence="11">Belongs to the TonB-dependent receptor family.</text>
</comment>
<evidence type="ECO:0000256" key="6">
    <source>
        <dbReference type="ARBA" id="ARBA00023004"/>
    </source>
</evidence>
<feature type="chain" id="PRO_5019151464" description="TonB-dependent receptor plug domain-containing protein" evidence="12">
    <location>
        <begin position="26"/>
        <end position="860"/>
    </location>
</feature>
<dbReference type="AlphaFoldDB" id="A0A401IXE2"/>
<dbReference type="Pfam" id="PF07715">
    <property type="entry name" value="Plug"/>
    <property type="match status" value="1"/>
</dbReference>
<feature type="signal peptide" evidence="12">
    <location>
        <begin position="1"/>
        <end position="25"/>
    </location>
</feature>
<evidence type="ECO:0000256" key="8">
    <source>
        <dbReference type="ARBA" id="ARBA00023077"/>
    </source>
</evidence>
<dbReference type="PANTHER" id="PTHR32552">
    <property type="entry name" value="FERRICHROME IRON RECEPTOR-RELATED"/>
    <property type="match status" value="1"/>
</dbReference>
<evidence type="ECO:0000256" key="3">
    <source>
        <dbReference type="ARBA" id="ARBA00022452"/>
    </source>
</evidence>
<proteinExistence type="inferred from homology"/>
<dbReference type="GO" id="GO:0006826">
    <property type="term" value="P:iron ion transport"/>
    <property type="evidence" value="ECO:0007669"/>
    <property type="project" value="UniProtKB-KW"/>
</dbReference>
<evidence type="ECO:0000256" key="9">
    <source>
        <dbReference type="ARBA" id="ARBA00023136"/>
    </source>
</evidence>
<accession>A0A401IXE2</accession>
<evidence type="ECO:0000313" key="14">
    <source>
        <dbReference type="EMBL" id="GBH29015.1"/>
    </source>
</evidence>
<dbReference type="EMBL" id="BBQY01000001">
    <property type="protein sequence ID" value="GBH29015.1"/>
    <property type="molecule type" value="Genomic_DNA"/>
</dbReference>
<dbReference type="GO" id="GO:0009279">
    <property type="term" value="C:cell outer membrane"/>
    <property type="evidence" value="ECO:0007669"/>
    <property type="project" value="UniProtKB-SubCell"/>
</dbReference>
<dbReference type="PROSITE" id="PS52016">
    <property type="entry name" value="TONB_DEPENDENT_REC_3"/>
    <property type="match status" value="1"/>
</dbReference>
<keyword evidence="12" id="KW-0732">Signal</keyword>
<dbReference type="RefSeq" id="WP_130751728.1">
    <property type="nucleotide sequence ID" value="NZ_BBQY01000001.1"/>
</dbReference>
<dbReference type="InterPro" id="IPR039426">
    <property type="entry name" value="TonB-dep_rcpt-like"/>
</dbReference>
<keyword evidence="6" id="KW-0408">Iron</keyword>
<evidence type="ECO:0000256" key="4">
    <source>
        <dbReference type="ARBA" id="ARBA00022496"/>
    </source>
</evidence>
<evidence type="ECO:0000313" key="15">
    <source>
        <dbReference type="Proteomes" id="UP000290975"/>
    </source>
</evidence>
<keyword evidence="7" id="KW-0406">Ion transport</keyword>
<evidence type="ECO:0000259" key="13">
    <source>
        <dbReference type="Pfam" id="PF07715"/>
    </source>
</evidence>
<evidence type="ECO:0000256" key="1">
    <source>
        <dbReference type="ARBA" id="ARBA00004571"/>
    </source>
</evidence>
<protein>
    <recommendedName>
        <fullName evidence="13">TonB-dependent receptor plug domain-containing protein</fullName>
    </recommendedName>
</protein>
<evidence type="ECO:0000256" key="12">
    <source>
        <dbReference type="SAM" id="SignalP"/>
    </source>
</evidence>
<keyword evidence="3 11" id="KW-1134">Transmembrane beta strand</keyword>
<dbReference type="InterPro" id="IPR012910">
    <property type="entry name" value="Plug_dom"/>
</dbReference>
<keyword evidence="2 11" id="KW-0813">Transport</keyword>
<dbReference type="Gene3D" id="2.40.170.20">
    <property type="entry name" value="TonB-dependent receptor, beta-barrel domain"/>
    <property type="match status" value="2"/>
</dbReference>
<keyword evidence="15" id="KW-1185">Reference proteome</keyword>
<evidence type="ECO:0000256" key="5">
    <source>
        <dbReference type="ARBA" id="ARBA00022692"/>
    </source>
</evidence>
<evidence type="ECO:0000256" key="10">
    <source>
        <dbReference type="ARBA" id="ARBA00023237"/>
    </source>
</evidence>
<keyword evidence="9 11" id="KW-0472">Membrane</keyword>
<keyword evidence="4" id="KW-0410">Iron transport</keyword>
<gene>
    <name evidence="14" type="ORF">MBESOW_P0268</name>
</gene>
<evidence type="ECO:0000256" key="7">
    <source>
        <dbReference type="ARBA" id="ARBA00023065"/>
    </source>
</evidence>
<keyword evidence="5 11" id="KW-0812">Transmembrane</keyword>
<organism evidence="14 15">
    <name type="scientific">Sphingobium xenophagum</name>
    <dbReference type="NCBI Taxonomy" id="121428"/>
    <lineage>
        <taxon>Bacteria</taxon>
        <taxon>Pseudomonadati</taxon>
        <taxon>Pseudomonadota</taxon>
        <taxon>Alphaproteobacteria</taxon>
        <taxon>Sphingomonadales</taxon>
        <taxon>Sphingomonadaceae</taxon>
        <taxon>Sphingobium</taxon>
    </lineage>
</organism>
<sequence>MKTLFGATSFIAIIASHMVAMPAFAQDEGADDASPRSGVAEIVVTATKRSESMQKVAVAVQAMGNETLAQLGVANTADIIAQMPNVTAGGGGPGQNTIYIRGLASTTPNLTTAGVSGLAPNVATYLDEQPLSQPGRNLDVYAADLARVEVLAGPQGTLFGASSQAGVVRFITNEPKIGEFEGRAQAGVSFTKGGDMSNNAQVVVNIPVADNFAVRAVAYLDHQGGYIDNVRGTRSVAQSGRFRRATDLRQNGTLVGNQATGQGGANLSGITFLQADNSGLVEDNFNDADYRGFRVTALWKFAPDWSLKVAHSRQGLDTDGVFSEDPTLGEYKIERFEQDKTKDNFSNTAWTVEGRLGALEMVYSGAYTERETNQRVDYTDYLFVGPYIPYYVCDTTVYYGGMNPTGTCQPPNLFVTSKSKLKSFTQELRFNTPAENRFRVTAGGFFSNQILKERNDFNYQGSIRALGADGVTPGFLPNYPLTNTSVTGLIGNAGPGYFSDPGPFPAGVIFRNDVKRSDRQFGIFGEASFDVVPDLLTATFGARYYNVTNDLEGSANSSFNNRISPTFGSGSVDRQLYGTNLSVKYSGDIAGIPDQAKATGVIFKGTVKLTPVENVMFYATYSEGFRPGLLNRPGGTTRNGYTVPYAVGTDDVRNYEIGWKTKLFDNQLLFNGSAFFVDIKGLQTSILDPSISNLFFSDNAANAWTKGVEGEVTFAPAAVDGLTVSGGFSIIDTKITKVLLQTSYVQVGQKLAYAPSFQGNLRARYEWQLGDTGLRAHIMPQMVHSSSKYTDVILPNRTKLNSYTTFGLSAGVEKDNWSVELFGDNLTDKAAQTSGDAVYSVSRVVVARPLTVGMRLSFNY</sequence>
<dbReference type="Proteomes" id="UP000290975">
    <property type="component" value="Unassembled WGS sequence"/>
</dbReference>
<dbReference type="InterPro" id="IPR036942">
    <property type="entry name" value="Beta-barrel_TonB_sf"/>
</dbReference>
<comment type="subcellular location">
    <subcellularLocation>
        <location evidence="1 11">Cell outer membrane</location>
        <topology evidence="1 11">Multi-pass membrane protein</topology>
    </subcellularLocation>
</comment>
<comment type="caution">
    <text evidence="14">The sequence shown here is derived from an EMBL/GenBank/DDBJ whole genome shotgun (WGS) entry which is preliminary data.</text>
</comment>
<dbReference type="SUPFAM" id="SSF56935">
    <property type="entry name" value="Porins"/>
    <property type="match status" value="1"/>
</dbReference>
<keyword evidence="10 11" id="KW-0998">Cell outer membrane</keyword>
<name>A0A401IXE2_SPHXE</name>
<dbReference type="PANTHER" id="PTHR32552:SF81">
    <property type="entry name" value="TONB-DEPENDENT OUTER MEMBRANE RECEPTOR"/>
    <property type="match status" value="1"/>
</dbReference>
<evidence type="ECO:0000256" key="2">
    <source>
        <dbReference type="ARBA" id="ARBA00022448"/>
    </source>
</evidence>